<evidence type="ECO:0000256" key="2">
    <source>
        <dbReference type="PROSITE-ProRule" id="PRU00497"/>
    </source>
</evidence>
<dbReference type="PANTHER" id="PTHR10380:SF173">
    <property type="entry name" value="CUTICULAR PROTEIN 47EF, ISOFORM C-RELATED"/>
    <property type="match status" value="1"/>
</dbReference>
<dbReference type="GO" id="GO:0008010">
    <property type="term" value="F:structural constituent of chitin-based larval cuticle"/>
    <property type="evidence" value="ECO:0007669"/>
    <property type="project" value="TreeGrafter"/>
</dbReference>
<evidence type="ECO:0000256" key="1">
    <source>
        <dbReference type="ARBA" id="ARBA00022460"/>
    </source>
</evidence>
<accession>A0AAV2AHK3</accession>
<keyword evidence="1 2" id="KW-0193">Cuticle</keyword>
<keyword evidence="4" id="KW-1185">Reference proteome</keyword>
<dbReference type="GO" id="GO:0062129">
    <property type="term" value="C:chitin-based extracellular matrix"/>
    <property type="evidence" value="ECO:0007669"/>
    <property type="project" value="TreeGrafter"/>
</dbReference>
<evidence type="ECO:0000313" key="3">
    <source>
        <dbReference type="EMBL" id="CAL1283146.1"/>
    </source>
</evidence>
<dbReference type="PROSITE" id="PS51155">
    <property type="entry name" value="CHIT_BIND_RR_2"/>
    <property type="match status" value="1"/>
</dbReference>
<gene>
    <name evidence="3" type="ORF">LARSCL_LOCUS12430</name>
</gene>
<dbReference type="InterPro" id="IPR000618">
    <property type="entry name" value="Insect_cuticle"/>
</dbReference>
<dbReference type="EMBL" id="CAXIEN010000164">
    <property type="protein sequence ID" value="CAL1283146.1"/>
    <property type="molecule type" value="Genomic_DNA"/>
</dbReference>
<dbReference type="Proteomes" id="UP001497382">
    <property type="component" value="Unassembled WGS sequence"/>
</dbReference>
<reference evidence="3 4" key="1">
    <citation type="submission" date="2024-04" db="EMBL/GenBank/DDBJ databases">
        <authorList>
            <person name="Rising A."/>
            <person name="Reimegard J."/>
            <person name="Sonavane S."/>
            <person name="Akerstrom W."/>
            <person name="Nylinder S."/>
            <person name="Hedman E."/>
            <person name="Kallberg Y."/>
        </authorList>
    </citation>
    <scope>NUCLEOTIDE SEQUENCE [LARGE SCALE GENOMIC DNA]</scope>
</reference>
<protein>
    <recommendedName>
        <fullName evidence="5">Cuticle protein 16.8</fullName>
    </recommendedName>
</protein>
<dbReference type="AlphaFoldDB" id="A0AAV2AHK3"/>
<dbReference type="InterPro" id="IPR050468">
    <property type="entry name" value="Cuticle_Struct_Prot"/>
</dbReference>
<evidence type="ECO:0000313" key="4">
    <source>
        <dbReference type="Proteomes" id="UP001497382"/>
    </source>
</evidence>
<sequence>GSLLRCRSTLIARRALKPKRWKPFFFIFYGFRSGSLHPFSIELSYIRRALYAQLCIKCCSSDVGCHCCRQAMDCTVLLQIFLSVLLWKMSQAKGRDLYQAQETEYKPSYDAYASIKEDHPPHPFHFGYDVLDEHGNKLSRQEQGDQHGNVKGSYGYVDAHGVYRQVDYVADHSGFRAVVQSNEPGVANEDPADVKLTAKSPPSHVLEQQYLTKADHGYPDPKLYIKAPSKPIYKESLY</sequence>
<dbReference type="Pfam" id="PF00379">
    <property type="entry name" value="Chitin_bind_4"/>
    <property type="match status" value="1"/>
</dbReference>
<proteinExistence type="predicted"/>
<dbReference type="PANTHER" id="PTHR10380">
    <property type="entry name" value="CUTICLE PROTEIN"/>
    <property type="match status" value="1"/>
</dbReference>
<evidence type="ECO:0008006" key="5">
    <source>
        <dbReference type="Google" id="ProtNLM"/>
    </source>
</evidence>
<feature type="non-terminal residue" evidence="3">
    <location>
        <position position="1"/>
    </location>
</feature>
<name>A0AAV2AHK3_9ARAC</name>
<organism evidence="3 4">
    <name type="scientific">Larinioides sclopetarius</name>
    <dbReference type="NCBI Taxonomy" id="280406"/>
    <lineage>
        <taxon>Eukaryota</taxon>
        <taxon>Metazoa</taxon>
        <taxon>Ecdysozoa</taxon>
        <taxon>Arthropoda</taxon>
        <taxon>Chelicerata</taxon>
        <taxon>Arachnida</taxon>
        <taxon>Araneae</taxon>
        <taxon>Araneomorphae</taxon>
        <taxon>Entelegynae</taxon>
        <taxon>Araneoidea</taxon>
        <taxon>Araneidae</taxon>
        <taxon>Larinioides</taxon>
    </lineage>
</organism>
<comment type="caution">
    <text evidence="3">The sequence shown here is derived from an EMBL/GenBank/DDBJ whole genome shotgun (WGS) entry which is preliminary data.</text>
</comment>